<name>A0A2T3B5Z8_AMORE</name>
<accession>A0A2T3B5Z8</accession>
<dbReference type="RefSeq" id="XP_024722339.1">
    <property type="nucleotide sequence ID" value="XM_024865434.1"/>
</dbReference>
<dbReference type="Proteomes" id="UP000241818">
    <property type="component" value="Unassembled WGS sequence"/>
</dbReference>
<dbReference type="GeneID" id="36573515"/>
<organism evidence="1 2">
    <name type="scientific">Amorphotheca resinae ATCC 22711</name>
    <dbReference type="NCBI Taxonomy" id="857342"/>
    <lineage>
        <taxon>Eukaryota</taxon>
        <taxon>Fungi</taxon>
        <taxon>Dikarya</taxon>
        <taxon>Ascomycota</taxon>
        <taxon>Pezizomycotina</taxon>
        <taxon>Leotiomycetes</taxon>
        <taxon>Helotiales</taxon>
        <taxon>Amorphothecaceae</taxon>
        <taxon>Amorphotheca</taxon>
    </lineage>
</organism>
<proteinExistence type="predicted"/>
<gene>
    <name evidence="1" type="ORF">M430DRAFT_26694</name>
</gene>
<dbReference type="EMBL" id="KZ679009">
    <property type="protein sequence ID" value="PSS22184.1"/>
    <property type="molecule type" value="Genomic_DNA"/>
</dbReference>
<evidence type="ECO:0000313" key="2">
    <source>
        <dbReference type="Proteomes" id="UP000241818"/>
    </source>
</evidence>
<sequence length="181" mass="20011">MPIGRTGFDHTIPLINRLIQESKTKYRSNALSHDLRAPRSWVLGGSRMLRTILINPSAYLGRKYGAQYIVDASAAYMLCIFVYPPVSSSEVVLTLSFHPLSPILVLGPPAIYNTVSVSSSAIHLCTARLCTARQKSRTPTSWCRRGVESSIICWCYIPYSIAPGKRDRLKNPPSTWGTGLA</sequence>
<keyword evidence="2" id="KW-1185">Reference proteome</keyword>
<dbReference type="AlphaFoldDB" id="A0A2T3B5Z8"/>
<evidence type="ECO:0000313" key="1">
    <source>
        <dbReference type="EMBL" id="PSS22184.1"/>
    </source>
</evidence>
<dbReference type="InParanoid" id="A0A2T3B5Z8"/>
<reference evidence="1 2" key="1">
    <citation type="journal article" date="2018" name="New Phytol.">
        <title>Comparative genomics and transcriptomics depict ericoid mycorrhizal fungi as versatile saprotrophs and plant mutualists.</title>
        <authorList>
            <person name="Martino E."/>
            <person name="Morin E."/>
            <person name="Grelet G.A."/>
            <person name="Kuo A."/>
            <person name="Kohler A."/>
            <person name="Daghino S."/>
            <person name="Barry K.W."/>
            <person name="Cichocki N."/>
            <person name="Clum A."/>
            <person name="Dockter R.B."/>
            <person name="Hainaut M."/>
            <person name="Kuo R.C."/>
            <person name="LaButti K."/>
            <person name="Lindahl B.D."/>
            <person name="Lindquist E.A."/>
            <person name="Lipzen A."/>
            <person name="Khouja H.R."/>
            <person name="Magnuson J."/>
            <person name="Murat C."/>
            <person name="Ohm R.A."/>
            <person name="Singer S.W."/>
            <person name="Spatafora J.W."/>
            <person name="Wang M."/>
            <person name="Veneault-Fourrey C."/>
            <person name="Henrissat B."/>
            <person name="Grigoriev I.V."/>
            <person name="Martin F.M."/>
            <person name="Perotto S."/>
        </authorList>
    </citation>
    <scope>NUCLEOTIDE SEQUENCE [LARGE SCALE GENOMIC DNA]</scope>
    <source>
        <strain evidence="1 2">ATCC 22711</strain>
    </source>
</reference>
<protein>
    <submittedName>
        <fullName evidence="1">Uncharacterized protein</fullName>
    </submittedName>
</protein>